<accession>A0A822YNW8</accession>
<dbReference type="Proteomes" id="UP000607653">
    <property type="component" value="Unassembled WGS sequence"/>
</dbReference>
<sequence>MYSFVLSTKLIVLLPLNPIFFFSFLMQLDEFVLCKIYKRPGKSSATTRVAGDREKAKVDGEDRETSYNDCDLDIPHTQSSFYDECINMHKEDQPLQCSNLEYRQNFPNKEQKGFLIVTLFHDCISEQFT</sequence>
<keyword evidence="4" id="KW-1185">Reference proteome</keyword>
<protein>
    <submittedName>
        <fullName evidence="3">Uncharacterized protein</fullName>
    </submittedName>
</protein>
<evidence type="ECO:0000256" key="2">
    <source>
        <dbReference type="SAM" id="Phobius"/>
    </source>
</evidence>
<dbReference type="EMBL" id="DUZY01000004">
    <property type="protein sequence ID" value="DAD34300.1"/>
    <property type="molecule type" value="Genomic_DNA"/>
</dbReference>
<feature type="region of interest" description="Disordered" evidence="1">
    <location>
        <begin position="42"/>
        <end position="65"/>
    </location>
</feature>
<dbReference type="AlphaFoldDB" id="A0A822YNW8"/>
<keyword evidence="2" id="KW-1133">Transmembrane helix</keyword>
<evidence type="ECO:0000313" key="3">
    <source>
        <dbReference type="EMBL" id="DAD34300.1"/>
    </source>
</evidence>
<proteinExistence type="predicted"/>
<evidence type="ECO:0000256" key="1">
    <source>
        <dbReference type="SAM" id="MobiDB-lite"/>
    </source>
</evidence>
<feature type="transmembrane region" description="Helical" evidence="2">
    <location>
        <begin position="12"/>
        <end position="33"/>
    </location>
</feature>
<evidence type="ECO:0000313" key="4">
    <source>
        <dbReference type="Proteomes" id="UP000607653"/>
    </source>
</evidence>
<keyword evidence="2" id="KW-0812">Transmembrane</keyword>
<reference evidence="3 4" key="1">
    <citation type="journal article" date="2020" name="Mol. Biol. Evol.">
        <title>Distinct Expression and Methylation Patterns for Genes with Different Fates following a Single Whole-Genome Duplication in Flowering Plants.</title>
        <authorList>
            <person name="Shi T."/>
            <person name="Rahmani R.S."/>
            <person name="Gugger P.F."/>
            <person name="Wang M."/>
            <person name="Li H."/>
            <person name="Zhang Y."/>
            <person name="Li Z."/>
            <person name="Wang Q."/>
            <person name="Van de Peer Y."/>
            <person name="Marchal K."/>
            <person name="Chen J."/>
        </authorList>
    </citation>
    <scope>NUCLEOTIDE SEQUENCE [LARGE SCALE GENOMIC DNA]</scope>
    <source>
        <tissue evidence="3">Leaf</tissue>
    </source>
</reference>
<comment type="caution">
    <text evidence="3">The sequence shown here is derived from an EMBL/GenBank/DDBJ whole genome shotgun (WGS) entry which is preliminary data.</text>
</comment>
<feature type="compositionally biased region" description="Basic and acidic residues" evidence="1">
    <location>
        <begin position="50"/>
        <end position="65"/>
    </location>
</feature>
<name>A0A822YNW8_NELNU</name>
<organism evidence="3 4">
    <name type="scientific">Nelumbo nucifera</name>
    <name type="common">Sacred lotus</name>
    <dbReference type="NCBI Taxonomy" id="4432"/>
    <lineage>
        <taxon>Eukaryota</taxon>
        <taxon>Viridiplantae</taxon>
        <taxon>Streptophyta</taxon>
        <taxon>Embryophyta</taxon>
        <taxon>Tracheophyta</taxon>
        <taxon>Spermatophyta</taxon>
        <taxon>Magnoliopsida</taxon>
        <taxon>Proteales</taxon>
        <taxon>Nelumbonaceae</taxon>
        <taxon>Nelumbo</taxon>
    </lineage>
</organism>
<gene>
    <name evidence="3" type="ORF">HUJ06_004940</name>
</gene>
<keyword evidence="2" id="KW-0472">Membrane</keyword>